<feature type="region of interest" description="Disordered" evidence="1">
    <location>
        <begin position="81"/>
        <end position="133"/>
    </location>
</feature>
<evidence type="ECO:0000256" key="1">
    <source>
        <dbReference type="SAM" id="MobiDB-lite"/>
    </source>
</evidence>
<proteinExistence type="predicted"/>
<feature type="domain" description="DUF6318" evidence="2">
    <location>
        <begin position="118"/>
        <end position="190"/>
    </location>
</feature>
<dbReference type="AlphaFoldDB" id="A0A1G6ZE55"/>
<organism evidence="3 4">
    <name type="scientific">Actinobaculum suis</name>
    <dbReference type="NCBI Taxonomy" id="1657"/>
    <lineage>
        <taxon>Bacteria</taxon>
        <taxon>Bacillati</taxon>
        <taxon>Actinomycetota</taxon>
        <taxon>Actinomycetes</taxon>
        <taxon>Actinomycetales</taxon>
        <taxon>Actinomycetaceae</taxon>
        <taxon>Actinobaculum</taxon>
    </lineage>
</organism>
<accession>A0A1G6ZE55</accession>
<keyword evidence="4" id="KW-1185">Reference proteome</keyword>
<sequence>MGPGAELLTRLGWAGLWAVRWEGRPRSFRPVDRQWLYTGEAATLRGMKPRFVWRPAAWRYAALGLSILFVLPVLVGCGSTDSSPPSPTLTVVPPESLQTSDAANKESVETNNDADSTTAVKEAGEAEKPVPPAAMENVDADGAIAAAEYYLLLTLYGATTLETEDLEKMSGAECAWCQEEIRRLKGWTGYLETMPEFEIYERQGWYDAEQNDFVVALAGKRGSSQLNSPEGTSEARAQEFKVGMILENHSDQWVVTDIYMELPEDGISEDGAEQ</sequence>
<dbReference type="Proteomes" id="UP000182744">
    <property type="component" value="Unassembled WGS sequence"/>
</dbReference>
<dbReference type="Pfam" id="PF19843">
    <property type="entry name" value="DUF6318"/>
    <property type="match status" value="1"/>
</dbReference>
<evidence type="ECO:0000313" key="3">
    <source>
        <dbReference type="EMBL" id="SDE00909.1"/>
    </source>
</evidence>
<evidence type="ECO:0000313" key="4">
    <source>
        <dbReference type="Proteomes" id="UP000182744"/>
    </source>
</evidence>
<protein>
    <recommendedName>
        <fullName evidence="2">DUF6318 domain-containing protein</fullName>
    </recommendedName>
</protein>
<feature type="compositionally biased region" description="Polar residues" evidence="1">
    <location>
        <begin position="109"/>
        <end position="119"/>
    </location>
</feature>
<gene>
    <name evidence="3" type="ORF">SAMN05421878_10183</name>
</gene>
<dbReference type="EMBL" id="FNAU01000001">
    <property type="protein sequence ID" value="SDE00909.1"/>
    <property type="molecule type" value="Genomic_DNA"/>
</dbReference>
<reference evidence="4" key="1">
    <citation type="submission" date="2016-10" db="EMBL/GenBank/DDBJ databases">
        <authorList>
            <person name="Varghese N."/>
        </authorList>
    </citation>
    <scope>NUCLEOTIDE SEQUENCE [LARGE SCALE GENOMIC DNA]</scope>
    <source>
        <strain evidence="4">DSM 20639</strain>
    </source>
</reference>
<name>A0A1G6ZE55_9ACTO</name>
<evidence type="ECO:0000259" key="2">
    <source>
        <dbReference type="Pfam" id="PF19843"/>
    </source>
</evidence>
<feature type="compositionally biased region" description="Low complexity" evidence="1">
    <location>
        <begin position="81"/>
        <end position="96"/>
    </location>
</feature>
<dbReference type="InterPro" id="IPR046281">
    <property type="entry name" value="DUF6318"/>
</dbReference>